<dbReference type="EMBL" id="JOJR01000653">
    <property type="protein sequence ID" value="RCN35514.1"/>
    <property type="molecule type" value="Genomic_DNA"/>
</dbReference>
<dbReference type="Proteomes" id="UP000252519">
    <property type="component" value="Unassembled WGS sequence"/>
</dbReference>
<reference evidence="1 2" key="1">
    <citation type="submission" date="2014-10" db="EMBL/GenBank/DDBJ databases">
        <title>Draft genome of the hookworm Ancylostoma caninum.</title>
        <authorList>
            <person name="Mitreva M."/>
        </authorList>
    </citation>
    <scope>NUCLEOTIDE SEQUENCE [LARGE SCALE GENOMIC DNA]</scope>
    <source>
        <strain evidence="1 2">Baltimore</strain>
    </source>
</reference>
<sequence>LLKHVHYSGSTNITQKCVFPLEDSISDHFEFRPVSTVATTRSITRCPHPAQETSCTWRSTVTLEFPASGCLNWARPGSFDASRASRETPVTKSALPENGELTALHAVTVVKALAIHSQASARKGVQSAGWEETVKRRRRTVMQEHLLSVHPTPSLSRTTTGVASHYRDASVCQDSLATDIKTVMLNFAFSYHSLQQAQNISTVMRLR</sequence>
<organism evidence="1 2">
    <name type="scientific">Ancylostoma caninum</name>
    <name type="common">Dog hookworm</name>
    <dbReference type="NCBI Taxonomy" id="29170"/>
    <lineage>
        <taxon>Eukaryota</taxon>
        <taxon>Metazoa</taxon>
        <taxon>Ecdysozoa</taxon>
        <taxon>Nematoda</taxon>
        <taxon>Chromadorea</taxon>
        <taxon>Rhabditida</taxon>
        <taxon>Rhabditina</taxon>
        <taxon>Rhabditomorpha</taxon>
        <taxon>Strongyloidea</taxon>
        <taxon>Ancylostomatidae</taxon>
        <taxon>Ancylostomatinae</taxon>
        <taxon>Ancylostoma</taxon>
    </lineage>
</organism>
<keyword evidence="2" id="KW-1185">Reference proteome</keyword>
<name>A0A368FTG1_ANCCA</name>
<feature type="non-terminal residue" evidence="1">
    <location>
        <position position="1"/>
    </location>
</feature>
<protein>
    <submittedName>
        <fullName evidence="1">Uncharacterized protein</fullName>
    </submittedName>
</protein>
<accession>A0A368FTG1</accession>
<dbReference type="AlphaFoldDB" id="A0A368FTG1"/>
<comment type="caution">
    <text evidence="1">The sequence shown here is derived from an EMBL/GenBank/DDBJ whole genome shotgun (WGS) entry which is preliminary data.</text>
</comment>
<evidence type="ECO:0000313" key="2">
    <source>
        <dbReference type="Proteomes" id="UP000252519"/>
    </source>
</evidence>
<gene>
    <name evidence="1" type="ORF">ANCCAN_18620</name>
</gene>
<dbReference type="OrthoDB" id="10521793at2759"/>
<evidence type="ECO:0000313" key="1">
    <source>
        <dbReference type="EMBL" id="RCN35514.1"/>
    </source>
</evidence>
<proteinExistence type="predicted"/>